<proteinExistence type="predicted"/>
<organism evidence="3 4">
    <name type="scientific">Candidatus Buchananbacteria bacterium CG10_big_fil_rev_8_21_14_0_10_42_9</name>
    <dbReference type="NCBI Taxonomy" id="1974526"/>
    <lineage>
        <taxon>Bacteria</taxon>
        <taxon>Candidatus Buchananiibacteriota</taxon>
    </lineage>
</organism>
<feature type="domain" description="CxxC-x17-CxxC" evidence="2">
    <location>
        <begin position="18"/>
        <end position="53"/>
    </location>
</feature>
<dbReference type="AlphaFoldDB" id="A0A2H0W1A1"/>
<accession>A0A2H0W1A1</accession>
<sequence>MAIFGLGAGDEKPKRPERKMYKTKCTNCGKDAEVPFEPTGDKPVYCNDCFKKLKGARNQKPQAKSPALAEELRNLNRKLDKIIQILTDPNLKSPAPVKNTAAKPATEKPAEKKAATKKTTTKKATTKKSLEAPAQTVARSAAGGKESTAKKK</sequence>
<evidence type="ECO:0000313" key="4">
    <source>
        <dbReference type="Proteomes" id="UP000230935"/>
    </source>
</evidence>
<reference evidence="4" key="1">
    <citation type="submission" date="2017-09" db="EMBL/GenBank/DDBJ databases">
        <title>Depth-based differentiation of microbial function through sediment-hosted aquifers and enrichment of novel symbionts in the deep terrestrial subsurface.</title>
        <authorList>
            <person name="Probst A.J."/>
            <person name="Ladd B."/>
            <person name="Jarett J.K."/>
            <person name="Geller-Mcgrath D.E."/>
            <person name="Sieber C.M.K."/>
            <person name="Emerson J.B."/>
            <person name="Anantharaman K."/>
            <person name="Thomas B.C."/>
            <person name="Malmstrom R."/>
            <person name="Stieglmeier M."/>
            <person name="Klingl A."/>
            <person name="Woyke T."/>
            <person name="Ryan C.M."/>
            <person name="Banfield J.F."/>
        </authorList>
    </citation>
    <scope>NUCLEOTIDE SEQUENCE [LARGE SCALE GENOMIC DNA]</scope>
</reference>
<name>A0A2H0W1A1_9BACT</name>
<feature type="region of interest" description="Disordered" evidence="1">
    <location>
        <begin position="87"/>
        <end position="152"/>
    </location>
</feature>
<gene>
    <name evidence="3" type="ORF">COT81_02685</name>
</gene>
<feature type="compositionally biased region" description="Basic residues" evidence="1">
    <location>
        <begin position="115"/>
        <end position="126"/>
    </location>
</feature>
<dbReference type="Pfam" id="PF23477">
    <property type="entry name" value="zf_Tbcl_2"/>
    <property type="match status" value="1"/>
</dbReference>
<dbReference type="NCBIfam" id="TIGR04272">
    <property type="entry name" value="cxxc_cxxc_Mbark"/>
    <property type="match status" value="1"/>
</dbReference>
<evidence type="ECO:0000313" key="3">
    <source>
        <dbReference type="EMBL" id="PIS05139.1"/>
    </source>
</evidence>
<evidence type="ECO:0000256" key="1">
    <source>
        <dbReference type="SAM" id="MobiDB-lite"/>
    </source>
</evidence>
<protein>
    <recommendedName>
        <fullName evidence="2">CxxC-x17-CxxC domain-containing protein</fullName>
    </recommendedName>
</protein>
<comment type="caution">
    <text evidence="3">The sequence shown here is derived from an EMBL/GenBank/DDBJ whole genome shotgun (WGS) entry which is preliminary data.</text>
</comment>
<dbReference type="EMBL" id="PEZZ01000019">
    <property type="protein sequence ID" value="PIS05139.1"/>
    <property type="molecule type" value="Genomic_DNA"/>
</dbReference>
<dbReference type="Proteomes" id="UP000230935">
    <property type="component" value="Unassembled WGS sequence"/>
</dbReference>
<evidence type="ECO:0000259" key="2">
    <source>
        <dbReference type="Pfam" id="PF23477"/>
    </source>
</evidence>
<feature type="compositionally biased region" description="Basic and acidic residues" evidence="1">
    <location>
        <begin position="105"/>
        <end position="114"/>
    </location>
</feature>
<dbReference type="InterPro" id="IPR026363">
    <property type="entry name" value="CxxC-x17-CxxC_dom"/>
</dbReference>